<name>A0A103Z8F8_BURCE</name>
<reference evidence="2 3" key="1">
    <citation type="submission" date="2015-11" db="EMBL/GenBank/DDBJ databases">
        <title>Expanding the genomic diversity of Burkholderia species for the development of highly accurate diagnostics.</title>
        <authorList>
            <person name="Sahl J."/>
            <person name="Keim P."/>
            <person name="Wagner D."/>
        </authorList>
    </citation>
    <scope>NUCLEOTIDE SEQUENCE [LARGE SCALE GENOMIC DNA]</scope>
    <source>
        <strain evidence="2 3">MSMB1302</strain>
    </source>
</reference>
<dbReference type="Proteomes" id="UP000069001">
    <property type="component" value="Unassembled WGS sequence"/>
</dbReference>
<feature type="chain" id="PRO_5007120014" description="Lipoprotein" evidence="1">
    <location>
        <begin position="22"/>
        <end position="154"/>
    </location>
</feature>
<organism evidence="2 3">
    <name type="scientific">Burkholderia cepacia</name>
    <name type="common">Pseudomonas cepacia</name>
    <dbReference type="NCBI Taxonomy" id="292"/>
    <lineage>
        <taxon>Bacteria</taxon>
        <taxon>Pseudomonadati</taxon>
        <taxon>Pseudomonadota</taxon>
        <taxon>Betaproteobacteria</taxon>
        <taxon>Burkholderiales</taxon>
        <taxon>Burkholderiaceae</taxon>
        <taxon>Burkholderia</taxon>
        <taxon>Burkholderia cepacia complex</taxon>
    </lineage>
</organism>
<feature type="signal peptide" evidence="1">
    <location>
        <begin position="1"/>
        <end position="21"/>
    </location>
</feature>
<dbReference type="AlphaFoldDB" id="A0A103Z8F8"/>
<evidence type="ECO:0000313" key="3">
    <source>
        <dbReference type="Proteomes" id="UP000069001"/>
    </source>
</evidence>
<sequence length="154" mass="16342">MTGRARTLCAMLLLACGPAAAGEQPILADAEPACHAVHLDRTITLSGRYAVDYDDEAIGPDVWFEEDDASAKRLPDRSQRAGMIVFANQDVARRGLRLPAAQPHGVCLLDGRATLVIRDLYTACPGLETPDSARLVKVVEAGVPARHACNAAAP</sequence>
<keyword evidence="1" id="KW-0732">Signal</keyword>
<protein>
    <recommendedName>
        <fullName evidence="4">Lipoprotein</fullName>
    </recommendedName>
</protein>
<evidence type="ECO:0000313" key="2">
    <source>
        <dbReference type="EMBL" id="KVK75435.1"/>
    </source>
</evidence>
<proteinExistence type="predicted"/>
<evidence type="ECO:0000256" key="1">
    <source>
        <dbReference type="SAM" id="SignalP"/>
    </source>
</evidence>
<accession>A0A103Z8F8</accession>
<dbReference type="EMBL" id="LOYH01000092">
    <property type="protein sequence ID" value="KVK75435.1"/>
    <property type="molecule type" value="Genomic_DNA"/>
</dbReference>
<comment type="caution">
    <text evidence="2">The sequence shown here is derived from an EMBL/GenBank/DDBJ whole genome shotgun (WGS) entry which is preliminary data.</text>
</comment>
<evidence type="ECO:0008006" key="4">
    <source>
        <dbReference type="Google" id="ProtNLM"/>
    </source>
</evidence>
<gene>
    <name evidence="2" type="ORF">WS90_29605</name>
</gene>